<dbReference type="AlphaFoldDB" id="X4ZHC5"/>
<sequence>MIRIHSYSGGVGSMTAAKRDADANGTDDMVLLFTDTLIEDKDLYRFMIESAAYLFKLPKPLHLISRCSSIPDVDKDIDVRKVYLAELAAATTAYIPQLRWISDGREPWEVFRDRRWIGNSRVAQCSEELKQKLSRNWVKDRYKPGDAVIYFGIDWTEMHRIEGIEKGWSPYECRFPMTEQPYLYKSDMLHGLKRYGIKAPRLYNMGFAHNNCGGFCVRGGQGHFINLLQENRELYLYHEAQELEMQEYLGRPDVTILTRTVKGQEESLSLRKLREEWDTGLGLQTRIDLGDIGGCGCYI</sequence>
<evidence type="ECO:0008006" key="3">
    <source>
        <dbReference type="Google" id="ProtNLM"/>
    </source>
</evidence>
<dbReference type="KEGG" id="psab:PSAB_06020"/>
<dbReference type="PATRIC" id="fig|1268072.3.peg.1247"/>
<dbReference type="Proteomes" id="UP000019772">
    <property type="component" value="Chromosome"/>
</dbReference>
<name>X4ZHC5_9BACL</name>
<organism evidence="1 2">
    <name type="scientific">Paenibacillus sabinae T27</name>
    <dbReference type="NCBI Taxonomy" id="1268072"/>
    <lineage>
        <taxon>Bacteria</taxon>
        <taxon>Bacillati</taxon>
        <taxon>Bacillota</taxon>
        <taxon>Bacilli</taxon>
        <taxon>Bacillales</taxon>
        <taxon>Paenibacillaceae</taxon>
        <taxon>Paenibacillus</taxon>
    </lineage>
</organism>
<evidence type="ECO:0000313" key="1">
    <source>
        <dbReference type="EMBL" id="AHV96140.1"/>
    </source>
</evidence>
<protein>
    <recommendedName>
        <fullName evidence="3">Phosphoadenosine phosphosulphate reductase domain-containing protein</fullName>
    </recommendedName>
</protein>
<accession>X4ZHC5</accession>
<dbReference type="STRING" id="1268072.PSAB_06020"/>
<keyword evidence="2" id="KW-1185">Reference proteome</keyword>
<reference evidence="1 2" key="1">
    <citation type="journal article" date="2014" name="PLoS Genet.">
        <title>Comparative Genomic Analysis of N2-Fixing and Non-N2-Fixing Paenibacillus spp.: Organization, Evolution and Expression of the Nitrogen Fixation Genes.</title>
        <authorList>
            <person name="Xie J.B."/>
            <person name="Du Z."/>
            <person name="Bai L."/>
            <person name="Tian C."/>
            <person name="Zhang Y."/>
            <person name="Xie J.Y."/>
            <person name="Wang T."/>
            <person name="Liu X."/>
            <person name="Chen X."/>
            <person name="Cheng Q."/>
            <person name="Chen S."/>
            <person name="Li J."/>
        </authorList>
    </citation>
    <scope>NUCLEOTIDE SEQUENCE [LARGE SCALE GENOMIC DNA]</scope>
    <source>
        <strain evidence="1 2">T27</strain>
    </source>
</reference>
<dbReference type="EMBL" id="CP004078">
    <property type="protein sequence ID" value="AHV96140.1"/>
    <property type="molecule type" value="Genomic_DNA"/>
</dbReference>
<proteinExistence type="predicted"/>
<dbReference type="eggNOG" id="COG0175">
    <property type="taxonomic scope" value="Bacteria"/>
</dbReference>
<gene>
    <name evidence="1" type="ORF">PSAB_06020</name>
</gene>
<evidence type="ECO:0000313" key="2">
    <source>
        <dbReference type="Proteomes" id="UP000019772"/>
    </source>
</evidence>
<dbReference type="HOGENOM" id="CLU_063219_0_0_9"/>